<evidence type="ECO:0000256" key="1">
    <source>
        <dbReference type="SAM" id="Coils"/>
    </source>
</evidence>
<comment type="caution">
    <text evidence="3">The sequence shown here is derived from an EMBL/GenBank/DDBJ whole genome shotgun (WGS) entry which is preliminary data.</text>
</comment>
<dbReference type="RefSeq" id="WP_324767580.1">
    <property type="nucleotide sequence ID" value="NZ_JAOZYB010000051.1"/>
</dbReference>
<protein>
    <recommendedName>
        <fullName evidence="5">Regulatory protein</fullName>
    </recommendedName>
</protein>
<dbReference type="EMBL" id="JAOZYB010000051">
    <property type="protein sequence ID" value="MEB3960487.1"/>
    <property type="molecule type" value="Genomic_DNA"/>
</dbReference>
<reference evidence="3 4" key="1">
    <citation type="submission" date="2022-10" db="EMBL/GenBank/DDBJ databases">
        <authorList>
            <person name="Xie J."/>
            <person name="Shen N."/>
        </authorList>
    </citation>
    <scope>NUCLEOTIDE SEQUENCE [LARGE SCALE GENOMIC DNA]</scope>
    <source>
        <strain evidence="3 4">DSM 41681</strain>
    </source>
</reference>
<feature type="compositionally biased region" description="Basic and acidic residues" evidence="2">
    <location>
        <begin position="79"/>
        <end position="88"/>
    </location>
</feature>
<gene>
    <name evidence="3" type="ORF">OKJ48_09540</name>
</gene>
<evidence type="ECO:0000313" key="4">
    <source>
        <dbReference type="Proteomes" id="UP001352223"/>
    </source>
</evidence>
<feature type="region of interest" description="Disordered" evidence="2">
    <location>
        <begin position="60"/>
        <end position="121"/>
    </location>
</feature>
<feature type="coiled-coil region" evidence="1">
    <location>
        <begin position="23"/>
        <end position="50"/>
    </location>
</feature>
<proteinExistence type="predicted"/>
<dbReference type="Proteomes" id="UP001352223">
    <property type="component" value="Unassembled WGS sequence"/>
</dbReference>
<feature type="compositionally biased region" description="Polar residues" evidence="2">
    <location>
        <begin position="110"/>
        <end position="121"/>
    </location>
</feature>
<sequence length="208" mass="22023">MSETKSNGTELTSQYIARISDDLERNTKDRERIGAEIEALQEQLQALRHDHTVLVSMQQALDSPGSPADSGTAVAASVTRHEAVEPKRGRPTKTASVSAGPAAPRKPATVVSSAKASQTAGRPSLVDLVRSYLQQQNEPRSAAEITSALTQAQPGRTIKTTVMRTTAEGLVAKGQVQRTKQGSSVFYTAVATPQTAEVESQSKAAVGQ</sequence>
<dbReference type="Gene3D" id="1.10.10.10">
    <property type="entry name" value="Winged helix-like DNA-binding domain superfamily/Winged helix DNA-binding domain"/>
    <property type="match status" value="1"/>
</dbReference>
<evidence type="ECO:0000256" key="2">
    <source>
        <dbReference type="SAM" id="MobiDB-lite"/>
    </source>
</evidence>
<evidence type="ECO:0000313" key="3">
    <source>
        <dbReference type="EMBL" id="MEB3960487.1"/>
    </source>
</evidence>
<keyword evidence="1" id="KW-0175">Coiled coil</keyword>
<evidence type="ECO:0008006" key="5">
    <source>
        <dbReference type="Google" id="ProtNLM"/>
    </source>
</evidence>
<dbReference type="InterPro" id="IPR036388">
    <property type="entry name" value="WH-like_DNA-bd_sf"/>
</dbReference>
<name>A0ABU6C6Z8_9ACTN</name>
<keyword evidence="4" id="KW-1185">Reference proteome</keyword>
<accession>A0ABU6C6Z8</accession>
<organism evidence="3 4">
    <name type="scientific">Streptomyces kunmingensis</name>
    <dbReference type="NCBI Taxonomy" id="68225"/>
    <lineage>
        <taxon>Bacteria</taxon>
        <taxon>Bacillati</taxon>
        <taxon>Actinomycetota</taxon>
        <taxon>Actinomycetes</taxon>
        <taxon>Kitasatosporales</taxon>
        <taxon>Streptomycetaceae</taxon>
        <taxon>Streptomyces</taxon>
    </lineage>
</organism>